<evidence type="ECO:0000256" key="5">
    <source>
        <dbReference type="ARBA" id="ARBA00022519"/>
    </source>
</evidence>
<proteinExistence type="inferred from homology"/>
<feature type="transmembrane region" description="Helical" evidence="9">
    <location>
        <begin position="105"/>
        <end position="131"/>
    </location>
</feature>
<evidence type="ECO:0000256" key="1">
    <source>
        <dbReference type="ARBA" id="ARBA00004429"/>
    </source>
</evidence>
<keyword evidence="3" id="KW-0813">Transport</keyword>
<comment type="caution">
    <text evidence="10">The sequence shown here is derived from an EMBL/GenBank/DDBJ whole genome shotgun (WGS) entry which is preliminary data.</text>
</comment>
<organism evidence="10 11">
    <name type="scientific">Kosakonia sacchari</name>
    <dbReference type="NCBI Taxonomy" id="1158459"/>
    <lineage>
        <taxon>Bacteria</taxon>
        <taxon>Pseudomonadati</taxon>
        <taxon>Pseudomonadota</taxon>
        <taxon>Gammaproteobacteria</taxon>
        <taxon>Enterobacterales</taxon>
        <taxon>Enterobacteriaceae</taxon>
        <taxon>Kosakonia</taxon>
    </lineage>
</organism>
<evidence type="ECO:0000256" key="3">
    <source>
        <dbReference type="ARBA" id="ARBA00022448"/>
    </source>
</evidence>
<feature type="transmembrane region" description="Helical" evidence="9">
    <location>
        <begin position="287"/>
        <end position="302"/>
    </location>
</feature>
<keyword evidence="6 9" id="KW-0812">Transmembrane</keyword>
<evidence type="ECO:0000256" key="2">
    <source>
        <dbReference type="ARBA" id="ARBA00008835"/>
    </source>
</evidence>
<sequence>MRMLFTKLAVRMVNQTELIGAVIVMTIVFMMVLPLPVFIIDTALSLNICIATLLAIQALFMPHPLAFSTFPAVLLLTTMFRLALSVATTRMILLQHDAGHVVETFGNFVAGGNLAVGLVIFLILTLVNFLVITKGAERVAEVSARFNLDAMPGKQMAIDSDLRSGLIDTADARVRREQLTKESQLFGAMDGAMKFVKGDAISGIIIVFINLIGGFSVGILQHGMPAADAMHIYSILSIGDGLVAQIPALLISLAAGIIITRVNSDNAASSVNIGGEIIWQLTRHPKAWIYCGIIMALFAVVPGMPAMLFTTLSLLCLTLAFLLTRQEKHRLEMAGQPIPATVGTEQAHSAELMGYENVRRFFPLRPYLMQFHPQHQQQPAFEQLLQRMYALRNDTVFEYGLTLPSFELEGNEQLAPDEFRFCVYEVPVIRATYDPNKCAVHAGLVAENDGTPGLEEREEQGLRWFDVDDHRLSQYENEKRTSGDLILARMQRTILSTGWKFVGLQESKSLVDWLRSEQPELADELERCLPIAWFSAVLQRLAAEHITLRPLRLIAETLIKNSRHESNLMVLTEQVRHALREQICYQYSQNETLNSWLLAPATEAVFRQALNAANAQPMTLSSVMHEALLSRLAQCFPADEDAPCVLLVEPELRGPLAGLLRESSTSVPILAFSELIPSIKVQIQGRIDLETETHEPAEHAAD</sequence>
<dbReference type="GO" id="GO:0005886">
    <property type="term" value="C:plasma membrane"/>
    <property type="evidence" value="ECO:0007669"/>
    <property type="project" value="UniProtKB-SubCell"/>
</dbReference>
<dbReference type="RefSeq" id="WP_025263789.1">
    <property type="nucleotide sequence ID" value="NZ_FMUI01000006.1"/>
</dbReference>
<feature type="transmembrane region" description="Helical" evidence="9">
    <location>
        <begin position="12"/>
        <end position="32"/>
    </location>
</feature>
<evidence type="ECO:0000256" key="6">
    <source>
        <dbReference type="ARBA" id="ARBA00022692"/>
    </source>
</evidence>
<dbReference type="InterPro" id="IPR042193">
    <property type="entry name" value="FHIPEP_3"/>
</dbReference>
<dbReference type="PIRSF" id="PIRSF005419">
    <property type="entry name" value="FlhA"/>
    <property type="match status" value="1"/>
</dbReference>
<dbReference type="Proteomes" id="UP000183569">
    <property type="component" value="Unassembled WGS sequence"/>
</dbReference>
<dbReference type="NCBIfam" id="TIGR01399">
    <property type="entry name" value="hrcV"/>
    <property type="match status" value="1"/>
</dbReference>
<comment type="similarity">
    <text evidence="2">Belongs to the FHIPEP (flagella/HR/invasion proteins export pore) family.</text>
</comment>
<feature type="transmembrane region" description="Helical" evidence="9">
    <location>
        <begin position="200"/>
        <end position="220"/>
    </location>
</feature>
<dbReference type="InterPro" id="IPR006302">
    <property type="entry name" value="T3SS_HrcV"/>
</dbReference>
<dbReference type="GeneID" id="23844987"/>
<feature type="transmembrane region" description="Helical" evidence="9">
    <location>
        <begin position="72"/>
        <end position="93"/>
    </location>
</feature>
<evidence type="ECO:0000313" key="10">
    <source>
        <dbReference type="EMBL" id="SCX51283.1"/>
    </source>
</evidence>
<dbReference type="Gene3D" id="3.40.30.60">
    <property type="entry name" value="FHIPEP family, domain 1"/>
    <property type="match status" value="1"/>
</dbReference>
<keyword evidence="4" id="KW-1003">Cell membrane</keyword>
<feature type="transmembrane region" description="Helical" evidence="9">
    <location>
        <begin position="38"/>
        <end position="60"/>
    </location>
</feature>
<gene>
    <name evidence="10" type="ORF">SAMN02927897_02430</name>
</gene>
<dbReference type="PRINTS" id="PR00949">
    <property type="entry name" value="TYPE3IMAPROT"/>
</dbReference>
<evidence type="ECO:0000256" key="9">
    <source>
        <dbReference type="SAM" id="Phobius"/>
    </source>
</evidence>
<dbReference type="Gene3D" id="1.10.8.540">
    <property type="entry name" value="FHIPEP family, domain 3"/>
    <property type="match status" value="1"/>
</dbReference>
<reference evidence="10 11" key="1">
    <citation type="submission" date="2016-10" db="EMBL/GenBank/DDBJ databases">
        <authorList>
            <person name="Varghese N."/>
            <person name="Submissions S."/>
        </authorList>
    </citation>
    <scope>NUCLEOTIDE SEQUENCE [LARGE SCALE GENOMIC DNA]</scope>
    <source>
        <strain evidence="10 11">CGMCC 1.12102</strain>
    </source>
</reference>
<dbReference type="InterPro" id="IPR042194">
    <property type="entry name" value="FHIPEP_1"/>
</dbReference>
<dbReference type="EMBL" id="FMUI01000006">
    <property type="protein sequence ID" value="SCX51283.1"/>
    <property type="molecule type" value="Genomic_DNA"/>
</dbReference>
<dbReference type="InterPro" id="IPR042196">
    <property type="entry name" value="FHIPEP_4"/>
</dbReference>
<feature type="transmembrane region" description="Helical" evidence="9">
    <location>
        <begin position="232"/>
        <end position="259"/>
    </location>
</feature>
<dbReference type="PANTHER" id="PTHR30161:SF2">
    <property type="entry name" value="INVASION PROTEIN INVA"/>
    <property type="match status" value="1"/>
</dbReference>
<protein>
    <submittedName>
        <fullName evidence="10">Type III secretion protein V</fullName>
    </submittedName>
</protein>
<accession>A0A1G4YCW7</accession>
<evidence type="ECO:0000256" key="7">
    <source>
        <dbReference type="ARBA" id="ARBA00022989"/>
    </source>
</evidence>
<evidence type="ECO:0000256" key="8">
    <source>
        <dbReference type="ARBA" id="ARBA00023136"/>
    </source>
</evidence>
<keyword evidence="5" id="KW-0997">Cell inner membrane</keyword>
<name>A0A1G4YCW7_9ENTR</name>
<comment type="subcellular location">
    <subcellularLocation>
        <location evidence="1">Cell inner membrane</location>
        <topology evidence="1">Multi-pass membrane protein</topology>
    </subcellularLocation>
</comment>
<dbReference type="Gene3D" id="3.40.50.12790">
    <property type="entry name" value="FHIPEP family, domain 4"/>
    <property type="match status" value="1"/>
</dbReference>
<dbReference type="GO" id="GO:0009306">
    <property type="term" value="P:protein secretion"/>
    <property type="evidence" value="ECO:0007669"/>
    <property type="project" value="InterPro"/>
</dbReference>
<dbReference type="AlphaFoldDB" id="A0A1G4YCW7"/>
<evidence type="ECO:0000256" key="4">
    <source>
        <dbReference type="ARBA" id="ARBA00022475"/>
    </source>
</evidence>
<evidence type="ECO:0000313" key="11">
    <source>
        <dbReference type="Proteomes" id="UP000183569"/>
    </source>
</evidence>
<keyword evidence="8 9" id="KW-0472">Membrane</keyword>
<dbReference type="Pfam" id="PF00771">
    <property type="entry name" value="FHIPEP"/>
    <property type="match status" value="1"/>
</dbReference>
<keyword evidence="7 9" id="KW-1133">Transmembrane helix</keyword>
<dbReference type="InterPro" id="IPR001712">
    <property type="entry name" value="T3SS_FHIPEP"/>
</dbReference>
<dbReference type="PANTHER" id="PTHR30161">
    <property type="entry name" value="FLAGELLAR EXPORT PROTEIN, MEMBRANE FLHA SUBUNIT-RELATED"/>
    <property type="match status" value="1"/>
</dbReference>